<evidence type="ECO:0000313" key="1">
    <source>
        <dbReference type="EMBL" id="OTG22237.1"/>
    </source>
</evidence>
<dbReference type="EMBL" id="CM007895">
    <property type="protein sequence ID" value="OTG22237.1"/>
    <property type="molecule type" value="Genomic_DNA"/>
</dbReference>
<dbReference type="Gene3D" id="2.70.98.20">
    <property type="entry name" value="Copper amine oxidase, catalytic domain"/>
    <property type="match status" value="1"/>
</dbReference>
<evidence type="ECO:0000313" key="2">
    <source>
        <dbReference type="Proteomes" id="UP000215914"/>
    </source>
</evidence>
<accession>A0A251UFV4</accession>
<dbReference type="GO" id="GO:0008131">
    <property type="term" value="F:primary methylamine oxidase activity"/>
    <property type="evidence" value="ECO:0007669"/>
    <property type="project" value="InterPro"/>
</dbReference>
<dbReference type="STRING" id="4232.A0A251UFV4"/>
<gene>
    <name evidence="1" type="ORF">HannXRQ_Chr06g0169311</name>
</gene>
<sequence>MENGGIRPEAKVTTALDGSKNMAIAAAGNTGTPMSNKDSCYERFPHYGFYHCYGNSIPLRQVNKPSKRVVPYGDPNDPHYRKNAFDAGEDGLGKNAHFFKKACHSFESLSV</sequence>
<protein>
    <submittedName>
        <fullName evidence="1">Putative copper amine oxidase</fullName>
    </submittedName>
</protein>
<dbReference type="AlphaFoldDB" id="A0A251UFV4"/>
<dbReference type="InterPro" id="IPR036460">
    <property type="entry name" value="Cu_amine_oxidase_C_sf"/>
</dbReference>
<dbReference type="GO" id="GO:0048038">
    <property type="term" value="F:quinone binding"/>
    <property type="evidence" value="ECO:0007669"/>
    <property type="project" value="InterPro"/>
</dbReference>
<dbReference type="SUPFAM" id="SSF49998">
    <property type="entry name" value="Amine oxidase catalytic domain"/>
    <property type="match status" value="1"/>
</dbReference>
<name>A0A251UFV4_HELAN</name>
<dbReference type="Proteomes" id="UP000215914">
    <property type="component" value="Chromosome 6"/>
</dbReference>
<keyword evidence="2" id="KW-1185">Reference proteome</keyword>
<dbReference type="InParanoid" id="A0A251UFV4"/>
<organism evidence="1 2">
    <name type="scientific">Helianthus annuus</name>
    <name type="common">Common sunflower</name>
    <dbReference type="NCBI Taxonomy" id="4232"/>
    <lineage>
        <taxon>Eukaryota</taxon>
        <taxon>Viridiplantae</taxon>
        <taxon>Streptophyta</taxon>
        <taxon>Embryophyta</taxon>
        <taxon>Tracheophyta</taxon>
        <taxon>Spermatophyta</taxon>
        <taxon>Magnoliopsida</taxon>
        <taxon>eudicotyledons</taxon>
        <taxon>Gunneridae</taxon>
        <taxon>Pentapetalae</taxon>
        <taxon>asterids</taxon>
        <taxon>campanulids</taxon>
        <taxon>Asterales</taxon>
        <taxon>Asteraceae</taxon>
        <taxon>Asteroideae</taxon>
        <taxon>Heliantheae alliance</taxon>
        <taxon>Heliantheae</taxon>
        <taxon>Helianthus</taxon>
    </lineage>
</organism>
<proteinExistence type="predicted"/>
<dbReference type="GO" id="GO:0005507">
    <property type="term" value="F:copper ion binding"/>
    <property type="evidence" value="ECO:0007669"/>
    <property type="project" value="InterPro"/>
</dbReference>
<reference evidence="2" key="1">
    <citation type="journal article" date="2017" name="Nature">
        <title>The sunflower genome provides insights into oil metabolism, flowering and Asterid evolution.</title>
        <authorList>
            <person name="Badouin H."/>
            <person name="Gouzy J."/>
            <person name="Grassa C.J."/>
            <person name="Murat F."/>
            <person name="Staton S.E."/>
            <person name="Cottret L."/>
            <person name="Lelandais-Briere C."/>
            <person name="Owens G.L."/>
            <person name="Carrere S."/>
            <person name="Mayjonade B."/>
            <person name="Legrand L."/>
            <person name="Gill N."/>
            <person name="Kane N.C."/>
            <person name="Bowers J.E."/>
            <person name="Hubner S."/>
            <person name="Bellec A."/>
            <person name="Berard A."/>
            <person name="Berges H."/>
            <person name="Blanchet N."/>
            <person name="Boniface M.C."/>
            <person name="Brunel D."/>
            <person name="Catrice O."/>
            <person name="Chaidir N."/>
            <person name="Claudel C."/>
            <person name="Donnadieu C."/>
            <person name="Faraut T."/>
            <person name="Fievet G."/>
            <person name="Helmstetter N."/>
            <person name="King M."/>
            <person name="Knapp S.J."/>
            <person name="Lai Z."/>
            <person name="Le Paslier M.C."/>
            <person name="Lippi Y."/>
            <person name="Lorenzon L."/>
            <person name="Mandel J.R."/>
            <person name="Marage G."/>
            <person name="Marchand G."/>
            <person name="Marquand E."/>
            <person name="Bret-Mestries E."/>
            <person name="Morien E."/>
            <person name="Nambeesan S."/>
            <person name="Nguyen T."/>
            <person name="Pegot-Espagnet P."/>
            <person name="Pouilly N."/>
            <person name="Raftis F."/>
            <person name="Sallet E."/>
            <person name="Schiex T."/>
            <person name="Thomas J."/>
            <person name="Vandecasteele C."/>
            <person name="Vares D."/>
            <person name="Vear F."/>
            <person name="Vautrin S."/>
            <person name="Crespi M."/>
            <person name="Mangin B."/>
            <person name="Burke J.M."/>
            <person name="Salse J."/>
            <person name="Munos S."/>
            <person name="Vincourt P."/>
            <person name="Rieseberg L.H."/>
            <person name="Langlade N.B."/>
        </authorList>
    </citation>
    <scope>NUCLEOTIDE SEQUENCE [LARGE SCALE GENOMIC DNA]</scope>
    <source>
        <strain evidence="2">cv. SF193</strain>
    </source>
</reference>
<dbReference type="GO" id="GO:0009308">
    <property type="term" value="P:amine metabolic process"/>
    <property type="evidence" value="ECO:0007669"/>
    <property type="project" value="InterPro"/>
</dbReference>